<dbReference type="AlphaFoldDB" id="A0A445FGF7"/>
<dbReference type="SMR" id="A0A445FGF7"/>
<evidence type="ECO:0000313" key="3">
    <source>
        <dbReference type="Proteomes" id="UP000289340"/>
    </source>
</evidence>
<comment type="caution">
    <text evidence="2">The sequence shown here is derived from an EMBL/GenBank/DDBJ whole genome shotgun (WGS) entry which is preliminary data.</text>
</comment>
<accession>A0A445FGF7</accession>
<proteinExistence type="predicted"/>
<evidence type="ECO:0000313" key="2">
    <source>
        <dbReference type="EMBL" id="RZB47893.1"/>
    </source>
</evidence>
<gene>
    <name evidence="2" type="ORF">D0Y65_051452</name>
</gene>
<sequence>MPSEGPFVGDQRPTRRRTRRLHPSQISEIALSSQTWRATRSRREPHQAALKLRRTNENDAWHEHHTSASASHIVLLLRYFFFYSHFSTLI</sequence>
<feature type="region of interest" description="Disordered" evidence="1">
    <location>
        <begin position="1"/>
        <end position="24"/>
    </location>
</feature>
<protein>
    <submittedName>
        <fullName evidence="2">Uncharacterized protein</fullName>
    </submittedName>
</protein>
<dbReference type="Proteomes" id="UP000289340">
    <property type="component" value="Chromosome 19"/>
</dbReference>
<reference evidence="2 3" key="1">
    <citation type="submission" date="2018-09" db="EMBL/GenBank/DDBJ databases">
        <title>A high-quality reference genome of wild soybean provides a powerful tool to mine soybean genomes.</title>
        <authorList>
            <person name="Xie M."/>
            <person name="Chung C.Y.L."/>
            <person name="Li M.-W."/>
            <person name="Wong F.-L."/>
            <person name="Chan T.-F."/>
            <person name="Lam H.-M."/>
        </authorList>
    </citation>
    <scope>NUCLEOTIDE SEQUENCE [LARGE SCALE GENOMIC DNA]</scope>
    <source>
        <strain evidence="3">cv. W05</strain>
        <tissue evidence="2">Hypocotyl of etiolated seedlings</tissue>
    </source>
</reference>
<organism evidence="2 3">
    <name type="scientific">Glycine soja</name>
    <name type="common">Wild soybean</name>
    <dbReference type="NCBI Taxonomy" id="3848"/>
    <lineage>
        <taxon>Eukaryota</taxon>
        <taxon>Viridiplantae</taxon>
        <taxon>Streptophyta</taxon>
        <taxon>Embryophyta</taxon>
        <taxon>Tracheophyta</taxon>
        <taxon>Spermatophyta</taxon>
        <taxon>Magnoliopsida</taxon>
        <taxon>eudicotyledons</taxon>
        <taxon>Gunneridae</taxon>
        <taxon>Pentapetalae</taxon>
        <taxon>rosids</taxon>
        <taxon>fabids</taxon>
        <taxon>Fabales</taxon>
        <taxon>Fabaceae</taxon>
        <taxon>Papilionoideae</taxon>
        <taxon>50 kb inversion clade</taxon>
        <taxon>NPAAA clade</taxon>
        <taxon>indigoferoid/millettioid clade</taxon>
        <taxon>Phaseoleae</taxon>
        <taxon>Glycine</taxon>
        <taxon>Glycine subgen. Soja</taxon>
    </lineage>
</organism>
<evidence type="ECO:0000256" key="1">
    <source>
        <dbReference type="SAM" id="MobiDB-lite"/>
    </source>
</evidence>
<name>A0A445FGF7_GLYSO</name>
<dbReference type="EMBL" id="QZWG01000019">
    <property type="protein sequence ID" value="RZB47893.1"/>
    <property type="molecule type" value="Genomic_DNA"/>
</dbReference>
<keyword evidence="3" id="KW-1185">Reference proteome</keyword>